<protein>
    <submittedName>
        <fullName evidence="1">Uncharacterized protein</fullName>
    </submittedName>
</protein>
<dbReference type="EMBL" id="BAABFL010000468">
    <property type="protein sequence ID" value="GAA4652058.1"/>
    <property type="molecule type" value="Genomic_DNA"/>
</dbReference>
<evidence type="ECO:0000313" key="1">
    <source>
        <dbReference type="EMBL" id="GAA4652058.1"/>
    </source>
</evidence>
<dbReference type="Proteomes" id="UP001500604">
    <property type="component" value="Unassembled WGS sequence"/>
</dbReference>
<accession>A0ABP8V951</accession>
<evidence type="ECO:0000313" key="2">
    <source>
        <dbReference type="Proteomes" id="UP001500604"/>
    </source>
</evidence>
<name>A0ABP8V951_9GAMM</name>
<sequence>MTEYHNPYSCYSCGGKCTVEVTDSLDGHMLECDSTCSVCGKIHPWATGFYLMDEDSQPPKCETYTNGAFLG</sequence>
<gene>
    <name evidence="1" type="ORF">GCM10023116_43420</name>
</gene>
<proteinExistence type="predicted"/>
<keyword evidence="2" id="KW-1185">Reference proteome</keyword>
<comment type="caution">
    <text evidence="1">The sequence shown here is derived from an EMBL/GenBank/DDBJ whole genome shotgun (WGS) entry which is preliminary data.</text>
</comment>
<reference evidence="2" key="1">
    <citation type="journal article" date="2019" name="Int. J. Syst. Evol. Microbiol.">
        <title>The Global Catalogue of Microorganisms (GCM) 10K type strain sequencing project: providing services to taxonomists for standard genome sequencing and annotation.</title>
        <authorList>
            <consortium name="The Broad Institute Genomics Platform"/>
            <consortium name="The Broad Institute Genome Sequencing Center for Infectious Disease"/>
            <person name="Wu L."/>
            <person name="Ma J."/>
        </authorList>
    </citation>
    <scope>NUCLEOTIDE SEQUENCE [LARGE SCALE GENOMIC DNA]</scope>
    <source>
        <strain evidence="2">JCM 17805</strain>
    </source>
</reference>
<organism evidence="1 2">
    <name type="scientific">Kistimonas scapharcae</name>
    <dbReference type="NCBI Taxonomy" id="1036133"/>
    <lineage>
        <taxon>Bacteria</taxon>
        <taxon>Pseudomonadati</taxon>
        <taxon>Pseudomonadota</taxon>
        <taxon>Gammaproteobacteria</taxon>
        <taxon>Oceanospirillales</taxon>
        <taxon>Endozoicomonadaceae</taxon>
        <taxon>Kistimonas</taxon>
    </lineage>
</organism>